<proteinExistence type="predicted"/>
<dbReference type="EMBL" id="BAYM01000049">
    <property type="protein sequence ID" value="GAN36134.1"/>
    <property type="molecule type" value="Genomic_DNA"/>
</dbReference>
<dbReference type="Proteomes" id="UP000032552">
    <property type="component" value="Unassembled WGS sequence"/>
</dbReference>
<sequence>MLGSRPNKNKNLKLGLIRFMIGGEEINNNLALTVKIPAEVSSGTRHDLNIHLLPNDRLTVRHNLAGMNQKMYQGLAAIDSRDSSASNTQRMMSLFFTRMG</sequence>
<organism evidence="1 2">
    <name type="scientific">Lacticaseibacillus paracasei NRIC 0644</name>
    <dbReference type="NCBI Taxonomy" id="1435038"/>
    <lineage>
        <taxon>Bacteria</taxon>
        <taxon>Bacillati</taxon>
        <taxon>Bacillota</taxon>
        <taxon>Bacilli</taxon>
        <taxon>Lactobacillales</taxon>
        <taxon>Lactobacillaceae</taxon>
        <taxon>Lacticaseibacillus</taxon>
    </lineage>
</organism>
<protein>
    <submittedName>
        <fullName evidence="1">Uncharacterized protein</fullName>
    </submittedName>
</protein>
<gene>
    <name evidence="1" type="ORF">LC0644_0723</name>
</gene>
<name>A0A0C9PVS2_LACPA</name>
<accession>A0A0C9PVS2</accession>
<evidence type="ECO:0000313" key="2">
    <source>
        <dbReference type="Proteomes" id="UP000032552"/>
    </source>
</evidence>
<evidence type="ECO:0000313" key="1">
    <source>
        <dbReference type="EMBL" id="GAN36134.1"/>
    </source>
</evidence>
<reference evidence="2" key="1">
    <citation type="submission" date="2014-05" db="EMBL/GenBank/DDBJ databases">
        <title>Whole genome sequencing of Lactobacillus casei NRIC0644.</title>
        <authorList>
            <person name="Atarashi H."/>
            <person name="Yoshida Y."/>
            <person name="Fujimura S."/>
            <person name="Tanaka N."/>
            <person name="Shiwa Y."/>
            <person name="Yoshikawa H."/>
            <person name="Okada S."/>
            <person name="Nakagawa J."/>
        </authorList>
    </citation>
    <scope>NUCLEOTIDE SEQUENCE [LARGE SCALE GENOMIC DNA]</scope>
    <source>
        <strain evidence="2">NRIC0644</strain>
    </source>
</reference>
<dbReference type="AlphaFoldDB" id="A0A0C9PVS2"/>
<comment type="caution">
    <text evidence="1">The sequence shown here is derived from an EMBL/GenBank/DDBJ whole genome shotgun (WGS) entry which is preliminary data.</text>
</comment>